<name>A0AAN8XT81_HALRR</name>
<dbReference type="AlphaFoldDB" id="A0AAN8XT81"/>
<feature type="non-terminal residue" evidence="1">
    <location>
        <position position="1"/>
    </location>
</feature>
<comment type="caution">
    <text evidence="1">The sequence shown here is derived from an EMBL/GenBank/DDBJ whole genome shotgun (WGS) entry which is preliminary data.</text>
</comment>
<keyword evidence="2" id="KW-1185">Reference proteome</keyword>
<accession>A0AAN8XT81</accession>
<evidence type="ECO:0000313" key="1">
    <source>
        <dbReference type="EMBL" id="KAK7083810.1"/>
    </source>
</evidence>
<protein>
    <recommendedName>
        <fullName evidence="3">C-type lectin domain-containing protein</fullName>
    </recommendedName>
</protein>
<dbReference type="EMBL" id="JAXCGZ010002521">
    <property type="protein sequence ID" value="KAK7083810.1"/>
    <property type="molecule type" value="Genomic_DNA"/>
</dbReference>
<organism evidence="1 2">
    <name type="scientific">Halocaridina rubra</name>
    <name type="common">Hawaiian red shrimp</name>
    <dbReference type="NCBI Taxonomy" id="373956"/>
    <lineage>
        <taxon>Eukaryota</taxon>
        <taxon>Metazoa</taxon>
        <taxon>Ecdysozoa</taxon>
        <taxon>Arthropoda</taxon>
        <taxon>Crustacea</taxon>
        <taxon>Multicrustacea</taxon>
        <taxon>Malacostraca</taxon>
        <taxon>Eumalacostraca</taxon>
        <taxon>Eucarida</taxon>
        <taxon>Decapoda</taxon>
        <taxon>Pleocyemata</taxon>
        <taxon>Caridea</taxon>
        <taxon>Atyoidea</taxon>
        <taxon>Atyidae</taxon>
        <taxon>Halocaridina</taxon>
    </lineage>
</organism>
<dbReference type="Proteomes" id="UP001381693">
    <property type="component" value="Unassembled WGS sequence"/>
</dbReference>
<gene>
    <name evidence="1" type="ORF">SK128_025253</name>
</gene>
<dbReference type="InterPro" id="IPR016187">
    <property type="entry name" value="CTDL_fold"/>
</dbReference>
<reference evidence="1 2" key="1">
    <citation type="submission" date="2023-11" db="EMBL/GenBank/DDBJ databases">
        <title>Halocaridina rubra genome assembly.</title>
        <authorList>
            <person name="Smith C."/>
        </authorList>
    </citation>
    <scope>NUCLEOTIDE SEQUENCE [LARGE SCALE GENOMIC DNA]</scope>
    <source>
        <strain evidence="1">EP-1</strain>
        <tissue evidence="1">Whole</tissue>
    </source>
</reference>
<sequence length="124" mass="13496">VCRNPFVIVADVGCILIFPGSSSMNSSRTHCRALGSDIFVANDLQHISNLWSYIVAENPSANSGYAYWVGIYGDKWTNGRTITEWPTGETPGSNTCGVTRYPGQIEVHPCVVFSPKAAICVRNI</sequence>
<dbReference type="InterPro" id="IPR016186">
    <property type="entry name" value="C-type_lectin-like/link_sf"/>
</dbReference>
<dbReference type="Gene3D" id="3.10.100.10">
    <property type="entry name" value="Mannose-Binding Protein A, subunit A"/>
    <property type="match status" value="1"/>
</dbReference>
<proteinExistence type="predicted"/>
<evidence type="ECO:0008006" key="3">
    <source>
        <dbReference type="Google" id="ProtNLM"/>
    </source>
</evidence>
<dbReference type="SUPFAM" id="SSF56436">
    <property type="entry name" value="C-type lectin-like"/>
    <property type="match status" value="1"/>
</dbReference>
<evidence type="ECO:0000313" key="2">
    <source>
        <dbReference type="Proteomes" id="UP001381693"/>
    </source>
</evidence>